<evidence type="ECO:0000313" key="6">
    <source>
        <dbReference type="EMBL" id="AET38288.1"/>
    </source>
</evidence>
<dbReference type="NCBIfam" id="TIGR00401">
    <property type="entry name" value="msrA"/>
    <property type="match status" value="1"/>
</dbReference>
<evidence type="ECO:0000256" key="4">
    <source>
        <dbReference type="ARBA" id="ARBA00030643"/>
    </source>
</evidence>
<keyword evidence="3" id="KW-0560">Oxidoreductase</keyword>
<dbReference type="HOGENOM" id="CLU_031040_10_2_1"/>
<dbReference type="PANTHER" id="PTHR43774:SF1">
    <property type="entry name" value="PEPTIDE METHIONINE SULFOXIDE REDUCTASE MSRA 2"/>
    <property type="match status" value="1"/>
</dbReference>
<dbReference type="EMBL" id="CP002498">
    <property type="protein sequence ID" value="AET38288.1"/>
    <property type="molecule type" value="Genomic_DNA"/>
</dbReference>
<gene>
    <name evidence="6" type="ordered locus">Ecym_2571</name>
</gene>
<dbReference type="InParanoid" id="G8JQD0"/>
<dbReference type="GO" id="GO:0008113">
    <property type="term" value="F:peptide-methionine (S)-S-oxide reductase activity"/>
    <property type="evidence" value="ECO:0007669"/>
    <property type="project" value="UniProtKB-EC"/>
</dbReference>
<dbReference type="Pfam" id="PF01625">
    <property type="entry name" value="PMSR"/>
    <property type="match status" value="1"/>
</dbReference>
<name>G8JQD0_ERECY</name>
<protein>
    <recommendedName>
        <fullName evidence="2">peptide-methionine (S)-S-oxide reductase</fullName>
        <ecNumber evidence="2">1.8.4.11</ecNumber>
    </recommendedName>
    <alternativeName>
        <fullName evidence="4">Peptide-methionine (S)-S-oxide reductase</fullName>
    </alternativeName>
</protein>
<dbReference type="OMA" id="LFWESHD"/>
<dbReference type="Proteomes" id="UP000006790">
    <property type="component" value="Chromosome 2"/>
</dbReference>
<dbReference type="STRING" id="931890.G8JQD0"/>
<dbReference type="FunCoup" id="G8JQD0">
    <property type="interactions" value="552"/>
</dbReference>
<dbReference type="GeneID" id="11471930"/>
<dbReference type="KEGG" id="erc:Ecym_2571"/>
<evidence type="ECO:0000256" key="3">
    <source>
        <dbReference type="ARBA" id="ARBA00023002"/>
    </source>
</evidence>
<evidence type="ECO:0000256" key="2">
    <source>
        <dbReference type="ARBA" id="ARBA00012502"/>
    </source>
</evidence>
<dbReference type="EC" id="1.8.4.11" evidence="2"/>
<dbReference type="InterPro" id="IPR002569">
    <property type="entry name" value="Met_Sox_Rdtase_MsrA_dom"/>
</dbReference>
<dbReference type="SUPFAM" id="SSF55068">
    <property type="entry name" value="Peptide methionine sulfoxide reductase"/>
    <property type="match status" value="1"/>
</dbReference>
<dbReference type="Gene3D" id="3.30.1060.10">
    <property type="entry name" value="Peptide methionine sulphoxide reductase MsrA"/>
    <property type="match status" value="1"/>
</dbReference>
<evidence type="ECO:0000313" key="7">
    <source>
        <dbReference type="Proteomes" id="UP000006790"/>
    </source>
</evidence>
<dbReference type="PANTHER" id="PTHR43774">
    <property type="entry name" value="PEPTIDE METHIONINE SULFOXIDE REDUCTASE"/>
    <property type="match status" value="1"/>
</dbReference>
<reference evidence="7" key="1">
    <citation type="journal article" date="2012" name="G3 (Bethesda)">
        <title>Pichia sorbitophila, an interspecies yeast hybrid reveals early steps of genome resolution following polyploidization.</title>
        <authorList>
            <person name="Leh Louis V."/>
            <person name="Despons L."/>
            <person name="Friedrich A."/>
            <person name="Martin T."/>
            <person name="Durrens P."/>
            <person name="Casaregola S."/>
            <person name="Neuveglise C."/>
            <person name="Fairhead C."/>
            <person name="Marck C."/>
            <person name="Cruz J.A."/>
            <person name="Straub M.L."/>
            <person name="Kugler V."/>
            <person name="Sacerdot C."/>
            <person name="Uzunov Z."/>
            <person name="Thierry A."/>
            <person name="Weiss S."/>
            <person name="Bleykasten C."/>
            <person name="De Montigny J."/>
            <person name="Jacques N."/>
            <person name="Jung P."/>
            <person name="Lemaire M."/>
            <person name="Mallet S."/>
            <person name="Morel G."/>
            <person name="Richard G.F."/>
            <person name="Sarkar A."/>
            <person name="Savel G."/>
            <person name="Schacherer J."/>
            <person name="Seret M.L."/>
            <person name="Talla E."/>
            <person name="Samson G."/>
            <person name="Jubin C."/>
            <person name="Poulain J."/>
            <person name="Vacherie B."/>
            <person name="Barbe V."/>
            <person name="Pelletier E."/>
            <person name="Sherman D.J."/>
            <person name="Westhof E."/>
            <person name="Weissenbach J."/>
            <person name="Baret P.V."/>
            <person name="Wincker P."/>
            <person name="Gaillardin C."/>
            <person name="Dujon B."/>
            <person name="Souciet J.L."/>
        </authorList>
    </citation>
    <scope>NUCLEOTIDE SEQUENCE [LARGE SCALE GENOMIC DNA]</scope>
    <source>
        <strain evidence="7">CBS 270.75 / DBVPG 7215 / KCTC 17166 / NRRL Y-17582</strain>
    </source>
</reference>
<sequence length="191" mass="22083">MTISQSSHTSPVSKTIKYNPTTNKLLTIAAGCFWGTEHIYRKVFGNRLEDTKVGYANGHEAYKDFEHSISYERVCGGDTNFAEVVQLSYNPDVITLREIVDIFFRMHDPTTLNAQGYDVGTQYRSALFSHSEEDKDELIKLKKLWQPKWGHKIITEVVELKSFYDAEEYHQLYADKNPSSYVCPTHYLRNI</sequence>
<proteinExistence type="inferred from homology"/>
<dbReference type="RefSeq" id="XP_003645105.1">
    <property type="nucleotide sequence ID" value="XM_003645057.1"/>
</dbReference>
<dbReference type="HAMAP" id="MF_01401">
    <property type="entry name" value="MsrA"/>
    <property type="match status" value="1"/>
</dbReference>
<dbReference type="GO" id="GO:0005737">
    <property type="term" value="C:cytoplasm"/>
    <property type="evidence" value="ECO:0007669"/>
    <property type="project" value="EnsemblFungi"/>
</dbReference>
<organism evidence="6 7">
    <name type="scientific">Eremothecium cymbalariae (strain CBS 270.75 / DBVPG 7215 / KCTC 17166 / NRRL Y-17582)</name>
    <name type="common">Yeast</name>
    <dbReference type="NCBI Taxonomy" id="931890"/>
    <lineage>
        <taxon>Eukaryota</taxon>
        <taxon>Fungi</taxon>
        <taxon>Dikarya</taxon>
        <taxon>Ascomycota</taxon>
        <taxon>Saccharomycotina</taxon>
        <taxon>Saccharomycetes</taxon>
        <taxon>Saccharomycetales</taxon>
        <taxon>Saccharomycetaceae</taxon>
        <taxon>Eremothecium</taxon>
    </lineage>
</organism>
<dbReference type="GO" id="GO:0034599">
    <property type="term" value="P:cellular response to oxidative stress"/>
    <property type="evidence" value="ECO:0007669"/>
    <property type="project" value="EnsemblFungi"/>
</dbReference>
<comment type="similarity">
    <text evidence="1">Belongs to the MsrA Met sulfoxide reductase family.</text>
</comment>
<dbReference type="eggNOG" id="KOG1635">
    <property type="taxonomic scope" value="Eukaryota"/>
</dbReference>
<dbReference type="AlphaFoldDB" id="G8JQD0"/>
<dbReference type="InterPro" id="IPR036509">
    <property type="entry name" value="Met_Sox_Rdtase_MsrA_sf"/>
</dbReference>
<evidence type="ECO:0000256" key="1">
    <source>
        <dbReference type="ARBA" id="ARBA00005591"/>
    </source>
</evidence>
<feature type="domain" description="Peptide methionine sulphoxide reductase MsrA" evidence="5">
    <location>
        <begin position="27"/>
        <end position="182"/>
    </location>
</feature>
<evidence type="ECO:0000259" key="5">
    <source>
        <dbReference type="Pfam" id="PF01625"/>
    </source>
</evidence>
<dbReference type="OrthoDB" id="77405at2759"/>
<keyword evidence="7" id="KW-1185">Reference proteome</keyword>
<accession>G8JQD0</accession>